<dbReference type="PANTHER" id="PTHR37984:SF7">
    <property type="entry name" value="INTEGRASE CATALYTIC DOMAIN-CONTAINING PROTEIN"/>
    <property type="match status" value="1"/>
</dbReference>
<organism evidence="2 3">
    <name type="scientific">Larimichthys crocea</name>
    <name type="common">Large yellow croaker</name>
    <name type="synonym">Pseudosciaena crocea</name>
    <dbReference type="NCBI Taxonomy" id="215358"/>
    <lineage>
        <taxon>Eukaryota</taxon>
        <taxon>Metazoa</taxon>
        <taxon>Chordata</taxon>
        <taxon>Craniata</taxon>
        <taxon>Vertebrata</taxon>
        <taxon>Euteleostomi</taxon>
        <taxon>Actinopterygii</taxon>
        <taxon>Neopterygii</taxon>
        <taxon>Teleostei</taxon>
        <taxon>Neoteleostei</taxon>
        <taxon>Acanthomorphata</taxon>
        <taxon>Eupercaria</taxon>
        <taxon>Sciaenidae</taxon>
        <taxon>Larimichthys</taxon>
    </lineage>
</organism>
<dbReference type="PROSITE" id="PS50994">
    <property type="entry name" value="INTEGRASE"/>
    <property type="match status" value="1"/>
</dbReference>
<dbReference type="InterPro" id="IPR036397">
    <property type="entry name" value="RNaseH_sf"/>
</dbReference>
<dbReference type="EMBL" id="REGW02000007">
    <property type="protein sequence ID" value="KAE8293811.1"/>
    <property type="molecule type" value="Genomic_DNA"/>
</dbReference>
<dbReference type="GO" id="GO:0003676">
    <property type="term" value="F:nucleic acid binding"/>
    <property type="evidence" value="ECO:0007669"/>
    <property type="project" value="InterPro"/>
</dbReference>
<evidence type="ECO:0000313" key="2">
    <source>
        <dbReference type="EMBL" id="KAE8293811.1"/>
    </source>
</evidence>
<name>A0A6G0IRB3_LARCR</name>
<dbReference type="AlphaFoldDB" id="A0A6G0IRB3"/>
<dbReference type="FunFam" id="3.30.420.10:FF:000063">
    <property type="entry name" value="Retrovirus-related Pol polyprotein from transposon 297-like Protein"/>
    <property type="match status" value="1"/>
</dbReference>
<dbReference type="PANTHER" id="PTHR37984">
    <property type="entry name" value="PROTEIN CBG26694"/>
    <property type="match status" value="1"/>
</dbReference>
<reference evidence="2 3" key="1">
    <citation type="submission" date="2019-07" db="EMBL/GenBank/DDBJ databases">
        <title>Chromosome genome assembly for large yellow croaker.</title>
        <authorList>
            <person name="Xiao S."/>
        </authorList>
    </citation>
    <scope>NUCLEOTIDE SEQUENCE [LARGE SCALE GENOMIC DNA]</scope>
    <source>
        <strain evidence="2">JMULYC20181020</strain>
        <tissue evidence="2">Muscle</tissue>
    </source>
</reference>
<dbReference type="InterPro" id="IPR001584">
    <property type="entry name" value="Integrase_cat-core"/>
</dbReference>
<comment type="caution">
    <text evidence="2">The sequence shown here is derived from an EMBL/GenBank/DDBJ whole genome shotgun (WGS) entry which is preliminary data.</text>
</comment>
<dbReference type="InterPro" id="IPR012337">
    <property type="entry name" value="RNaseH-like_sf"/>
</dbReference>
<protein>
    <recommendedName>
        <fullName evidence="1">Integrase catalytic domain-containing protein</fullName>
    </recommendedName>
</protein>
<sequence length="346" mass="39161">MNRDITEKLLSCSVYNSTQAHQQKEPLQPHPVPVLPWSTVATDVFEWHGQQYMVLVDSYSGWFEIDLLRNTSSAAVITKLKRHFSVHGSPHTLINDNARYYTSQHFKEFAEQWDFVHVTSSTEYPQSNGPAERAVRSAKQLMERSHRDGTDVFLNLLNVRNIPHDKTLGSPAECLMSRQTRSTLPVSSRVLAPAPKNTKQVIAQHQKKRLIQKQYYDASSHPLQPLAEGQVIRMQTTKGHDRLGIVKEVCHTPKSSNLMGVSTGEIAATSFRLLSHHHRWTLQTLITRQLPQLSQTFPLPHRRCCRHSTSVQQRPVACSSAKVTYANTPYVTQAGGICKPNPKYGQ</sequence>
<gene>
    <name evidence="2" type="ORF">D5F01_LYC06748</name>
</gene>
<dbReference type="GO" id="GO:0015074">
    <property type="term" value="P:DNA integration"/>
    <property type="evidence" value="ECO:0007669"/>
    <property type="project" value="InterPro"/>
</dbReference>
<feature type="domain" description="Integrase catalytic" evidence="1">
    <location>
        <begin position="32"/>
        <end position="142"/>
    </location>
</feature>
<dbReference type="Gene3D" id="3.30.420.10">
    <property type="entry name" value="Ribonuclease H-like superfamily/Ribonuclease H"/>
    <property type="match status" value="1"/>
</dbReference>
<proteinExistence type="predicted"/>
<dbReference type="InterPro" id="IPR050951">
    <property type="entry name" value="Retrovirus_Pol_polyprotein"/>
</dbReference>
<evidence type="ECO:0000259" key="1">
    <source>
        <dbReference type="PROSITE" id="PS50994"/>
    </source>
</evidence>
<dbReference type="Proteomes" id="UP000424527">
    <property type="component" value="Unassembled WGS sequence"/>
</dbReference>
<dbReference type="SUPFAM" id="SSF53098">
    <property type="entry name" value="Ribonuclease H-like"/>
    <property type="match status" value="1"/>
</dbReference>
<keyword evidence="3" id="KW-1185">Reference proteome</keyword>
<evidence type="ECO:0000313" key="3">
    <source>
        <dbReference type="Proteomes" id="UP000424527"/>
    </source>
</evidence>
<accession>A0A6G0IRB3</accession>